<reference evidence="2" key="1">
    <citation type="journal article" date="2014" name="Front. Microbiol.">
        <title>High frequency of phylogenetically diverse reductive dehalogenase-homologous genes in deep subseafloor sedimentary metagenomes.</title>
        <authorList>
            <person name="Kawai M."/>
            <person name="Futagami T."/>
            <person name="Toyoda A."/>
            <person name="Takaki Y."/>
            <person name="Nishi S."/>
            <person name="Hori S."/>
            <person name="Arai W."/>
            <person name="Tsubouchi T."/>
            <person name="Morono Y."/>
            <person name="Uchiyama I."/>
            <person name="Ito T."/>
            <person name="Fujiyama A."/>
            <person name="Inagaki F."/>
            <person name="Takami H."/>
        </authorList>
    </citation>
    <scope>NUCLEOTIDE SEQUENCE</scope>
    <source>
        <strain evidence="2">Expedition CK06-06</strain>
    </source>
</reference>
<evidence type="ECO:0000256" key="1">
    <source>
        <dbReference type="SAM" id="MobiDB-lite"/>
    </source>
</evidence>
<proteinExistence type="predicted"/>
<dbReference type="EMBL" id="BARS01049538">
    <property type="protein sequence ID" value="GAG34088.1"/>
    <property type="molecule type" value="Genomic_DNA"/>
</dbReference>
<feature type="region of interest" description="Disordered" evidence="1">
    <location>
        <begin position="26"/>
        <end position="47"/>
    </location>
</feature>
<name>X0XBQ5_9ZZZZ</name>
<comment type="caution">
    <text evidence="2">The sequence shown here is derived from an EMBL/GenBank/DDBJ whole genome shotgun (WGS) entry which is preliminary data.</text>
</comment>
<gene>
    <name evidence="2" type="ORF">S01H1_74087</name>
</gene>
<evidence type="ECO:0000313" key="2">
    <source>
        <dbReference type="EMBL" id="GAG34088.1"/>
    </source>
</evidence>
<organism evidence="2">
    <name type="scientific">marine sediment metagenome</name>
    <dbReference type="NCBI Taxonomy" id="412755"/>
    <lineage>
        <taxon>unclassified sequences</taxon>
        <taxon>metagenomes</taxon>
        <taxon>ecological metagenomes</taxon>
    </lineage>
</organism>
<protein>
    <submittedName>
        <fullName evidence="2">Uncharacterized protein</fullName>
    </submittedName>
</protein>
<accession>X0XBQ5</accession>
<dbReference type="AlphaFoldDB" id="X0XBQ5"/>
<sequence length="71" mass="7104">MRQISRFKTAALMTALFVGGAAAGGLASHPGGGSSTTGNPNAAALPPKVIHKRKVRTVHVKPKASTASTAP</sequence>
<feature type="non-terminal residue" evidence="2">
    <location>
        <position position="71"/>
    </location>
</feature>